<proteinExistence type="predicted"/>
<evidence type="ECO:0000313" key="2">
    <source>
        <dbReference type="EMBL" id="GFN88357.1"/>
    </source>
</evidence>
<accession>A0AAV3Z1G9</accession>
<dbReference type="EMBL" id="BLXT01001848">
    <property type="protein sequence ID" value="GFN88357.1"/>
    <property type="molecule type" value="Genomic_DNA"/>
</dbReference>
<organism evidence="2 3">
    <name type="scientific">Plakobranchus ocellatus</name>
    <dbReference type="NCBI Taxonomy" id="259542"/>
    <lineage>
        <taxon>Eukaryota</taxon>
        <taxon>Metazoa</taxon>
        <taxon>Spiralia</taxon>
        <taxon>Lophotrochozoa</taxon>
        <taxon>Mollusca</taxon>
        <taxon>Gastropoda</taxon>
        <taxon>Heterobranchia</taxon>
        <taxon>Euthyneura</taxon>
        <taxon>Panpulmonata</taxon>
        <taxon>Sacoglossa</taxon>
        <taxon>Placobranchoidea</taxon>
        <taxon>Plakobranchidae</taxon>
        <taxon>Plakobranchus</taxon>
    </lineage>
</organism>
<reference evidence="2 3" key="1">
    <citation type="journal article" date="2021" name="Elife">
        <title>Chloroplast acquisition without the gene transfer in kleptoplastic sea slugs, Plakobranchus ocellatus.</title>
        <authorList>
            <person name="Maeda T."/>
            <person name="Takahashi S."/>
            <person name="Yoshida T."/>
            <person name="Shimamura S."/>
            <person name="Takaki Y."/>
            <person name="Nagai Y."/>
            <person name="Toyoda A."/>
            <person name="Suzuki Y."/>
            <person name="Arimoto A."/>
            <person name="Ishii H."/>
            <person name="Satoh N."/>
            <person name="Nishiyama T."/>
            <person name="Hasebe M."/>
            <person name="Maruyama T."/>
            <person name="Minagawa J."/>
            <person name="Obokata J."/>
            <person name="Shigenobu S."/>
        </authorList>
    </citation>
    <scope>NUCLEOTIDE SEQUENCE [LARGE SCALE GENOMIC DNA]</scope>
</reference>
<evidence type="ECO:0000313" key="3">
    <source>
        <dbReference type="Proteomes" id="UP000735302"/>
    </source>
</evidence>
<feature type="compositionally biased region" description="Polar residues" evidence="1">
    <location>
        <begin position="38"/>
        <end position="47"/>
    </location>
</feature>
<protein>
    <recommendedName>
        <fullName evidence="4">Zasp-like motif domain-containing protein</fullName>
    </recommendedName>
</protein>
<gene>
    <name evidence="2" type="ORF">PoB_001486300</name>
</gene>
<keyword evidence="3" id="KW-1185">Reference proteome</keyword>
<evidence type="ECO:0000256" key="1">
    <source>
        <dbReference type="SAM" id="MobiDB-lite"/>
    </source>
</evidence>
<dbReference type="AlphaFoldDB" id="A0AAV3Z1G9"/>
<name>A0AAV3Z1G9_9GAST</name>
<evidence type="ECO:0008006" key="4">
    <source>
        <dbReference type="Google" id="ProtNLM"/>
    </source>
</evidence>
<dbReference type="Proteomes" id="UP000735302">
    <property type="component" value="Unassembled WGS sequence"/>
</dbReference>
<comment type="caution">
    <text evidence="2">The sequence shown here is derived from an EMBL/GenBank/DDBJ whole genome shotgun (WGS) entry which is preliminary data.</text>
</comment>
<feature type="region of interest" description="Disordered" evidence="1">
    <location>
        <begin position="38"/>
        <end position="91"/>
    </location>
</feature>
<sequence>MAGYDVSGQQGKISNAEIYHQAAENYQEALTCSGYQQQLRNTPSHQTLPHAGAPRVSTNLKDNSQSGATTNTINYQEAPDSSKVVLAKEQR</sequence>
<feature type="compositionally biased region" description="Polar residues" evidence="1">
    <location>
        <begin position="56"/>
        <end position="75"/>
    </location>
</feature>